<dbReference type="GO" id="GO:0042734">
    <property type="term" value="C:presynaptic membrane"/>
    <property type="evidence" value="ECO:0007669"/>
    <property type="project" value="TreeGrafter"/>
</dbReference>
<reference evidence="4 5" key="1">
    <citation type="submission" date="2018-11" db="EMBL/GenBank/DDBJ databases">
        <authorList>
            <consortium name="Pathogen Informatics"/>
        </authorList>
    </citation>
    <scope>NUCLEOTIDE SEQUENCE [LARGE SCALE GENOMIC DNA]</scope>
</reference>
<feature type="domain" description="C2" evidence="3">
    <location>
        <begin position="1"/>
        <end position="73"/>
    </location>
</feature>
<evidence type="ECO:0000313" key="4">
    <source>
        <dbReference type="EMBL" id="VDK83928.1"/>
    </source>
</evidence>
<evidence type="ECO:0000313" key="5">
    <source>
        <dbReference type="Proteomes" id="UP000281553"/>
    </source>
</evidence>
<accession>A0A3P6UWJ1</accession>
<dbReference type="PROSITE" id="PS50004">
    <property type="entry name" value="C2"/>
    <property type="match status" value="1"/>
</dbReference>
<organism evidence="4 5">
    <name type="scientific">Dibothriocephalus latus</name>
    <name type="common">Fish tapeworm</name>
    <name type="synonym">Diphyllobothrium latum</name>
    <dbReference type="NCBI Taxonomy" id="60516"/>
    <lineage>
        <taxon>Eukaryota</taxon>
        <taxon>Metazoa</taxon>
        <taxon>Spiralia</taxon>
        <taxon>Lophotrochozoa</taxon>
        <taxon>Platyhelminthes</taxon>
        <taxon>Cestoda</taxon>
        <taxon>Eucestoda</taxon>
        <taxon>Diphyllobothriidea</taxon>
        <taxon>Diphyllobothriidae</taxon>
        <taxon>Dibothriocephalus</taxon>
    </lineage>
</organism>
<dbReference type="PANTHER" id="PTHR12157:SF25">
    <property type="entry name" value="REGULATING SYNAPTIC MEMBRANE EXOCYTOSIS PROTEIN 3"/>
    <property type="match status" value="1"/>
</dbReference>
<evidence type="ECO:0000259" key="3">
    <source>
        <dbReference type="PROSITE" id="PS50004"/>
    </source>
</evidence>
<evidence type="ECO:0000256" key="1">
    <source>
        <dbReference type="ARBA" id="ARBA00023018"/>
    </source>
</evidence>
<dbReference type="GO" id="GO:0048788">
    <property type="term" value="C:cytoskeleton of presynaptic active zone"/>
    <property type="evidence" value="ECO:0007669"/>
    <property type="project" value="TreeGrafter"/>
</dbReference>
<dbReference type="GO" id="GO:0050806">
    <property type="term" value="P:positive regulation of synaptic transmission"/>
    <property type="evidence" value="ECO:0007669"/>
    <property type="project" value="TreeGrafter"/>
</dbReference>
<dbReference type="InterPro" id="IPR000008">
    <property type="entry name" value="C2_dom"/>
</dbReference>
<dbReference type="GO" id="GO:0048791">
    <property type="term" value="P:calcium ion-regulated exocytosis of neurotransmitter"/>
    <property type="evidence" value="ECO:0007669"/>
    <property type="project" value="TreeGrafter"/>
</dbReference>
<dbReference type="GO" id="GO:0042391">
    <property type="term" value="P:regulation of membrane potential"/>
    <property type="evidence" value="ECO:0007669"/>
    <property type="project" value="TreeGrafter"/>
</dbReference>
<dbReference type="GO" id="GO:0044325">
    <property type="term" value="F:transmembrane transporter binding"/>
    <property type="evidence" value="ECO:0007669"/>
    <property type="project" value="TreeGrafter"/>
</dbReference>
<sequence>MDLNRQVKYIPNTLEPEWQQTVVFMNCLKRTLKKRVLEVTMWDFDRLKMNDFMGQAIIQLSDKDLLDGQPHWFKLHDLRDIVVPGYRQPGTRTVPPPTTQSEGVKAIKVRLP</sequence>
<dbReference type="SUPFAM" id="SSF49562">
    <property type="entry name" value="C2 domain (Calcium/lipid-binding domain, CaLB)"/>
    <property type="match status" value="1"/>
</dbReference>
<dbReference type="GO" id="GO:0031267">
    <property type="term" value="F:small GTPase binding"/>
    <property type="evidence" value="ECO:0007669"/>
    <property type="project" value="InterPro"/>
</dbReference>
<dbReference type="OrthoDB" id="270970at2759"/>
<dbReference type="GO" id="GO:0048167">
    <property type="term" value="P:regulation of synaptic plasticity"/>
    <property type="evidence" value="ECO:0007669"/>
    <property type="project" value="TreeGrafter"/>
</dbReference>
<gene>
    <name evidence="4" type="ORF">DILT_LOCUS3529</name>
</gene>
<dbReference type="AlphaFoldDB" id="A0A3P6UWJ1"/>
<dbReference type="PANTHER" id="PTHR12157">
    <property type="entry name" value="REGULATING SYNAPTIC MEMBRANE EXOCYTOSIS PROTEIN"/>
    <property type="match status" value="1"/>
</dbReference>
<comment type="subcellular location">
    <subcellularLocation>
        <location evidence="2">Synapse</location>
    </subcellularLocation>
</comment>
<name>A0A3P6UWJ1_DIBLA</name>
<evidence type="ECO:0000256" key="2">
    <source>
        <dbReference type="ARBA" id="ARBA00034103"/>
    </source>
</evidence>
<protein>
    <recommendedName>
        <fullName evidence="3">C2 domain-containing protein</fullName>
    </recommendedName>
</protein>
<dbReference type="InterPro" id="IPR039032">
    <property type="entry name" value="Rim-like"/>
</dbReference>
<dbReference type="InterPro" id="IPR035892">
    <property type="entry name" value="C2_domain_sf"/>
</dbReference>
<dbReference type="EMBL" id="UYRU01043807">
    <property type="protein sequence ID" value="VDK83928.1"/>
    <property type="molecule type" value="Genomic_DNA"/>
</dbReference>
<dbReference type="Proteomes" id="UP000281553">
    <property type="component" value="Unassembled WGS sequence"/>
</dbReference>
<proteinExistence type="predicted"/>
<keyword evidence="5" id="KW-1185">Reference proteome</keyword>
<dbReference type="GO" id="GO:2000300">
    <property type="term" value="P:regulation of synaptic vesicle exocytosis"/>
    <property type="evidence" value="ECO:0007669"/>
    <property type="project" value="TreeGrafter"/>
</dbReference>
<keyword evidence="1" id="KW-0770">Synapse</keyword>
<dbReference type="Gene3D" id="2.60.40.150">
    <property type="entry name" value="C2 domain"/>
    <property type="match status" value="1"/>
</dbReference>
<dbReference type="Pfam" id="PF00168">
    <property type="entry name" value="C2"/>
    <property type="match status" value="1"/>
</dbReference>